<name>A0A3R7CW32_CLOSI</name>
<proteinExistence type="predicted"/>
<protein>
    <submittedName>
        <fullName evidence="2">Uncharacterized protein</fullName>
    </submittedName>
</protein>
<dbReference type="EMBL" id="NIRI02000013">
    <property type="protein sequence ID" value="KAG5453488.1"/>
    <property type="molecule type" value="Genomic_DNA"/>
</dbReference>
<evidence type="ECO:0000313" key="2">
    <source>
        <dbReference type="EMBL" id="KAG5453488.1"/>
    </source>
</evidence>
<reference evidence="2 3" key="1">
    <citation type="journal article" date="2018" name="Biotechnol. Adv.">
        <title>Improved genomic resources and new bioinformatic workflow for the carcinogenic parasite Clonorchis sinensis: Biotechnological implications.</title>
        <authorList>
            <person name="Wang D."/>
            <person name="Korhonen P.K."/>
            <person name="Gasser R.B."/>
            <person name="Young N.D."/>
        </authorList>
    </citation>
    <scope>NUCLEOTIDE SEQUENCE [LARGE SCALE GENOMIC DNA]</scope>
    <source>
        <strain evidence="2">Cs-k2</strain>
    </source>
</reference>
<keyword evidence="3" id="KW-1185">Reference proteome</keyword>
<comment type="caution">
    <text evidence="2">The sequence shown here is derived from an EMBL/GenBank/DDBJ whole genome shotgun (WGS) entry which is preliminary data.</text>
</comment>
<evidence type="ECO:0000313" key="3">
    <source>
        <dbReference type="Proteomes" id="UP000286415"/>
    </source>
</evidence>
<dbReference type="Proteomes" id="UP000286415">
    <property type="component" value="Unassembled WGS sequence"/>
</dbReference>
<dbReference type="AlphaFoldDB" id="A0A3R7CW32"/>
<evidence type="ECO:0000256" key="1">
    <source>
        <dbReference type="SAM" id="MobiDB-lite"/>
    </source>
</evidence>
<dbReference type="InParanoid" id="A0A3R7CW32"/>
<reference evidence="2 3" key="2">
    <citation type="journal article" date="2021" name="Genomics">
        <title>High-quality reference genome for Clonorchis sinensis.</title>
        <authorList>
            <person name="Young N.D."/>
            <person name="Stroehlein A.J."/>
            <person name="Kinkar L."/>
            <person name="Wang T."/>
            <person name="Sohn W.M."/>
            <person name="Chang B.C.H."/>
            <person name="Kaur P."/>
            <person name="Weisz D."/>
            <person name="Dudchenko O."/>
            <person name="Aiden E.L."/>
            <person name="Korhonen P.K."/>
            <person name="Gasser R.B."/>
        </authorList>
    </citation>
    <scope>NUCLEOTIDE SEQUENCE [LARGE SCALE GENOMIC DNA]</scope>
    <source>
        <strain evidence="2">Cs-k2</strain>
    </source>
</reference>
<organism evidence="2 3">
    <name type="scientific">Clonorchis sinensis</name>
    <name type="common">Chinese liver fluke</name>
    <dbReference type="NCBI Taxonomy" id="79923"/>
    <lineage>
        <taxon>Eukaryota</taxon>
        <taxon>Metazoa</taxon>
        <taxon>Spiralia</taxon>
        <taxon>Lophotrochozoa</taxon>
        <taxon>Platyhelminthes</taxon>
        <taxon>Trematoda</taxon>
        <taxon>Digenea</taxon>
        <taxon>Opisthorchiida</taxon>
        <taxon>Opisthorchiata</taxon>
        <taxon>Opisthorchiidae</taxon>
        <taxon>Clonorchis</taxon>
    </lineage>
</organism>
<accession>A0A3R7CW32</accession>
<feature type="region of interest" description="Disordered" evidence="1">
    <location>
        <begin position="1"/>
        <end position="50"/>
    </location>
</feature>
<sequence>MDSCALQDIDKKDVTEDDQEEDDDDEPHSASYLSVPYTEDRHSLGDEDEVAKPRNSVAAACQSCMDRVWTYMRALAQSRLAHQAQSVRHTGSGVRFNGKNVHSTPCATHKSVVRTQRTHNGEQTQVTDCDFRKSQSDNSFGGLRKADPSIRDDHRLVDQKVHITTNSTHSAPIRDYADVYYSRSALPNGDQPKKHVIKVRPPNCWTHWSYSHIDQLPSCCIRDEQVFFPFMDCPRLTLTNNRLKRGSTVSSEFVFIQSVKRFSDIMTRPYWLLLIKTTKSDELGISARHKTLLTGSNDYIEANADYRAKFHFEDRFLGDTVGHYTSTCQKQLKVSFGGHCRINVADGSLRGFAKTYCRLLVMNES</sequence>
<feature type="compositionally biased region" description="Acidic residues" evidence="1">
    <location>
        <begin position="15"/>
        <end position="26"/>
    </location>
</feature>
<gene>
    <name evidence="2" type="ORF">CSKR_113962</name>
</gene>